<feature type="domain" description="PH" evidence="2">
    <location>
        <begin position="124"/>
        <end position="223"/>
    </location>
</feature>
<dbReference type="InterPro" id="IPR011993">
    <property type="entry name" value="PH-like_dom_sf"/>
</dbReference>
<dbReference type="SUPFAM" id="SSF50729">
    <property type="entry name" value="PH domain-like"/>
    <property type="match status" value="1"/>
</dbReference>
<evidence type="ECO:0000259" key="2">
    <source>
        <dbReference type="PROSITE" id="PS50003"/>
    </source>
</evidence>
<feature type="region of interest" description="Disordered" evidence="1">
    <location>
        <begin position="269"/>
        <end position="313"/>
    </location>
</feature>
<dbReference type="Proteomes" id="UP001153709">
    <property type="component" value="Chromosome 10"/>
</dbReference>
<dbReference type="AlphaFoldDB" id="A0A9N9ST47"/>
<feature type="compositionally biased region" description="Polar residues" evidence="1">
    <location>
        <begin position="269"/>
        <end position="291"/>
    </location>
</feature>
<sequence>MGSDFEQMYFDLNALLQDICKFLSSDKLEKLSPKDQKLAESLINRSKQQLQNIAKIQPPLQPSEDYVIMNNPVPNEDDDKPNDIYSSVEDLHNISENLSNRHSVITQSSEIKLFTDLPAREASQSTKAGWIYMKRKFLLGFEKMKRVYATIHKNCLLIYLNEKELKPLSTFNLEYFEAKESNGDKCNFQLTSTMPDDTKILHFIALTHKDMLQWTTHINSCHDKAITQYKIEEDTISLPETVYNISPDEDEDDSDGIYEQLTMVKKPATLNQPSLQPSMADSNSPLNSPTKLQPFLRRGSKTKGPLKIPPPQIKPRVLEKQSSVESDVSYHEISSYNVGNKDFNSDSINSLEVDDSFSEGSVDSTYETFSNVQQTIKNFKTLEKSGVGDRRKSKAIDDRPALPVRKKSI</sequence>
<evidence type="ECO:0000313" key="3">
    <source>
        <dbReference type="EMBL" id="CAG9828747.1"/>
    </source>
</evidence>
<protein>
    <recommendedName>
        <fullName evidence="2">PH domain-containing protein</fullName>
    </recommendedName>
</protein>
<proteinExistence type="predicted"/>
<dbReference type="Gene3D" id="2.30.29.30">
    <property type="entry name" value="Pleckstrin-homology domain (PH domain)/Phosphotyrosine-binding domain (PTB)"/>
    <property type="match status" value="1"/>
</dbReference>
<accession>A0A9N9ST47</accession>
<organism evidence="3 4">
    <name type="scientific">Diabrotica balteata</name>
    <name type="common">Banded cucumber beetle</name>
    <dbReference type="NCBI Taxonomy" id="107213"/>
    <lineage>
        <taxon>Eukaryota</taxon>
        <taxon>Metazoa</taxon>
        <taxon>Ecdysozoa</taxon>
        <taxon>Arthropoda</taxon>
        <taxon>Hexapoda</taxon>
        <taxon>Insecta</taxon>
        <taxon>Pterygota</taxon>
        <taxon>Neoptera</taxon>
        <taxon>Endopterygota</taxon>
        <taxon>Coleoptera</taxon>
        <taxon>Polyphaga</taxon>
        <taxon>Cucujiformia</taxon>
        <taxon>Chrysomeloidea</taxon>
        <taxon>Chrysomelidae</taxon>
        <taxon>Galerucinae</taxon>
        <taxon>Diabroticina</taxon>
        <taxon>Diabroticites</taxon>
        <taxon>Diabrotica</taxon>
    </lineage>
</organism>
<name>A0A9N9ST47_DIABA</name>
<reference evidence="3" key="1">
    <citation type="submission" date="2022-01" db="EMBL/GenBank/DDBJ databases">
        <authorList>
            <person name="King R."/>
        </authorList>
    </citation>
    <scope>NUCLEOTIDE SEQUENCE</scope>
</reference>
<dbReference type="EMBL" id="OU898285">
    <property type="protein sequence ID" value="CAG9828747.1"/>
    <property type="molecule type" value="Genomic_DNA"/>
</dbReference>
<feature type="region of interest" description="Disordered" evidence="1">
    <location>
        <begin position="383"/>
        <end position="409"/>
    </location>
</feature>
<evidence type="ECO:0000313" key="4">
    <source>
        <dbReference type="Proteomes" id="UP001153709"/>
    </source>
</evidence>
<keyword evidence="4" id="KW-1185">Reference proteome</keyword>
<dbReference type="OrthoDB" id="243840at2759"/>
<feature type="compositionally biased region" description="Basic and acidic residues" evidence="1">
    <location>
        <begin position="383"/>
        <end position="400"/>
    </location>
</feature>
<dbReference type="Pfam" id="PF00169">
    <property type="entry name" value="PH"/>
    <property type="match status" value="1"/>
</dbReference>
<evidence type="ECO:0000256" key="1">
    <source>
        <dbReference type="SAM" id="MobiDB-lite"/>
    </source>
</evidence>
<dbReference type="PROSITE" id="PS50003">
    <property type="entry name" value="PH_DOMAIN"/>
    <property type="match status" value="1"/>
</dbReference>
<dbReference type="InterPro" id="IPR001849">
    <property type="entry name" value="PH_domain"/>
</dbReference>
<dbReference type="SMART" id="SM00233">
    <property type="entry name" value="PH"/>
    <property type="match status" value="1"/>
</dbReference>
<gene>
    <name evidence="3" type="ORF">DIABBA_LOCUS2646</name>
</gene>